<evidence type="ECO:0000259" key="1">
    <source>
        <dbReference type="Pfam" id="PF00656"/>
    </source>
</evidence>
<dbReference type="EMBL" id="MT663534">
    <property type="protein sequence ID" value="QOI90152.1"/>
    <property type="molecule type" value="Genomic_DNA"/>
</dbReference>
<reference evidence="2" key="1">
    <citation type="submission" date="2020-06" db="EMBL/GenBank/DDBJ databases">
        <title>Lateral gene transfer of anion-conducting channel rhodopsins between green algae and giant viruses.</title>
        <authorList>
            <person name="Rozenberg A."/>
            <person name="Oppermann J."/>
            <person name="Wietek J."/>
            <person name="Fernandez Lahore R.G."/>
            <person name="Sandaa R.-A."/>
            <person name="Bratbak G."/>
            <person name="Hegemann P."/>
            <person name="Beja O."/>
        </authorList>
    </citation>
    <scope>NUCLEOTIDE SEQUENCE</scope>
    <source>
        <strain evidence="2">01B</strain>
    </source>
</reference>
<dbReference type="Pfam" id="PF00656">
    <property type="entry name" value="Peptidase_C14"/>
    <property type="match status" value="1"/>
</dbReference>
<accession>A0A7M4CEP8</accession>
<feature type="domain" description="Peptidase C14 caspase" evidence="1">
    <location>
        <begin position="11"/>
        <end position="137"/>
    </location>
</feature>
<gene>
    <name evidence="2" type="ORF">HWQ62_00014</name>
</gene>
<dbReference type="InterPro" id="IPR011600">
    <property type="entry name" value="Pept_C14_caspase"/>
</dbReference>
<dbReference type="GO" id="GO:0006508">
    <property type="term" value="P:proteolysis"/>
    <property type="evidence" value="ECO:0007669"/>
    <property type="project" value="InterPro"/>
</dbReference>
<protein>
    <recommendedName>
        <fullName evidence="1">Peptidase C14 caspase domain-containing protein</fullName>
    </recommendedName>
</protein>
<sequence length="143" mass="16370">MGVITNDSIKGCLAKFRSETRVIFIVDCCHSGTMGDLKYRYSCMNKMYIDFIEENTQYASIVMLSCCMDRQCSSSAWDRNGLQMCSRAMSTYLIQALNENKHLNTNMFTLLNCVRDKLYENGLKQIPQLTCSKLLKKDETIIG</sequence>
<dbReference type="PANTHER" id="PTHR48104">
    <property type="entry name" value="METACASPASE-4"/>
    <property type="match status" value="1"/>
</dbReference>
<dbReference type="PANTHER" id="PTHR48104:SF30">
    <property type="entry name" value="METACASPASE-1"/>
    <property type="match status" value="1"/>
</dbReference>
<evidence type="ECO:0000313" key="3">
    <source>
        <dbReference type="Proteomes" id="UP001162120"/>
    </source>
</evidence>
<dbReference type="Gene3D" id="3.40.50.12660">
    <property type="match status" value="1"/>
</dbReference>
<name>A0A7M4CEP8_9VIRU</name>
<dbReference type="Proteomes" id="UP001162120">
    <property type="component" value="Segment"/>
</dbReference>
<dbReference type="InterPro" id="IPR050452">
    <property type="entry name" value="Metacaspase"/>
</dbReference>
<keyword evidence="3" id="KW-1185">Reference proteome</keyword>
<dbReference type="GO" id="GO:0004197">
    <property type="term" value="F:cysteine-type endopeptidase activity"/>
    <property type="evidence" value="ECO:0007669"/>
    <property type="project" value="InterPro"/>
</dbReference>
<organism evidence="2 3">
    <name type="scientific">Pyramimonas orientalis virus 01B</name>
    <dbReference type="NCBI Taxonomy" id="3134525"/>
    <lineage>
        <taxon>Viruses</taxon>
        <taxon>Varidnaviria</taxon>
        <taxon>Bamfordvirae</taxon>
        <taxon>Nucleocytoviricota</taxon>
        <taxon>Megaviricetes</taxon>
        <taxon>Imitervirales</taxon>
        <taxon>Allomimiviridae</taxon>
        <taxon>Heliosvirus</taxon>
        <taxon>Heliosvirus raunefjordenense</taxon>
    </lineage>
</organism>
<proteinExistence type="predicted"/>
<evidence type="ECO:0000313" key="2">
    <source>
        <dbReference type="EMBL" id="QOI90152.1"/>
    </source>
</evidence>